<organism evidence="3 4">
    <name type="scientific">Rippkaea orientalis (strain PCC 8801 / RF-1)</name>
    <name type="common">Cyanothece sp. (strain PCC 8801)</name>
    <dbReference type="NCBI Taxonomy" id="41431"/>
    <lineage>
        <taxon>Bacteria</taxon>
        <taxon>Bacillati</taxon>
        <taxon>Cyanobacteriota</taxon>
        <taxon>Cyanophyceae</taxon>
        <taxon>Oscillatoriophycideae</taxon>
        <taxon>Chroococcales</taxon>
        <taxon>Aphanothecaceae</taxon>
        <taxon>Rippkaea</taxon>
        <taxon>Rippkaea orientalis</taxon>
    </lineage>
</organism>
<comment type="similarity">
    <text evidence="1">Belongs to the short-chain dehydrogenases/reductases (SDR) family.</text>
</comment>
<dbReference type="Proteomes" id="UP000008204">
    <property type="component" value="Chromosome"/>
</dbReference>
<proteinExistence type="inferred from homology"/>
<dbReference type="OrthoDB" id="9775296at2"/>
<name>B7JY44_RIPO1</name>
<keyword evidence="2" id="KW-0560">Oxidoreductase</keyword>
<protein>
    <submittedName>
        <fullName evidence="3">Short-chain dehydrogenase/reductase SDR</fullName>
    </submittedName>
</protein>
<reference evidence="4" key="1">
    <citation type="journal article" date="2011" name="MBio">
        <title>Novel metabolic attributes of the genus Cyanothece, comprising a group of unicellular nitrogen-fixing Cyanobacteria.</title>
        <authorList>
            <person name="Bandyopadhyay A."/>
            <person name="Elvitigala T."/>
            <person name="Welsh E."/>
            <person name="Stockel J."/>
            <person name="Liberton M."/>
            <person name="Min H."/>
            <person name="Sherman L.A."/>
            <person name="Pakrasi H.B."/>
        </authorList>
    </citation>
    <scope>NUCLEOTIDE SEQUENCE [LARGE SCALE GENOMIC DNA]</scope>
    <source>
        <strain evidence="4">PCC 8801</strain>
    </source>
</reference>
<dbReference type="eggNOG" id="COG1028">
    <property type="taxonomic scope" value="Bacteria"/>
</dbReference>
<dbReference type="STRING" id="41431.PCC8801_3167"/>
<dbReference type="EMBL" id="CP001287">
    <property type="protein sequence ID" value="ACK67146.1"/>
    <property type="molecule type" value="Genomic_DNA"/>
</dbReference>
<dbReference type="InterPro" id="IPR036291">
    <property type="entry name" value="NAD(P)-bd_dom_sf"/>
</dbReference>
<evidence type="ECO:0000313" key="4">
    <source>
        <dbReference type="Proteomes" id="UP000008204"/>
    </source>
</evidence>
<dbReference type="PANTHER" id="PTHR43639:SF1">
    <property type="entry name" value="SHORT-CHAIN DEHYDROGENASE_REDUCTASE FAMILY PROTEIN"/>
    <property type="match status" value="1"/>
</dbReference>
<dbReference type="InterPro" id="IPR002347">
    <property type="entry name" value="SDR_fam"/>
</dbReference>
<dbReference type="PRINTS" id="PR00081">
    <property type="entry name" value="GDHRDH"/>
</dbReference>
<dbReference type="GO" id="GO:0016491">
    <property type="term" value="F:oxidoreductase activity"/>
    <property type="evidence" value="ECO:0007669"/>
    <property type="project" value="UniProtKB-KW"/>
</dbReference>
<dbReference type="HOGENOM" id="CLU_010194_1_3_3"/>
<gene>
    <name evidence="3" type="ordered locus">PCC8801_3167</name>
</gene>
<keyword evidence="4" id="KW-1185">Reference proteome</keyword>
<dbReference type="AlphaFoldDB" id="B7JY44"/>
<dbReference type="RefSeq" id="WP_012596407.1">
    <property type="nucleotide sequence ID" value="NC_011726.1"/>
</dbReference>
<dbReference type="KEGG" id="cyp:PCC8801_3167"/>
<sequence>MKGTALVTGGAVRLGRAFALGLAKLGYNVAIHFHQSESAAEATVDEIRSLGVKCASFQANFSQDTDFKPMMAAVCDRLGDLTVLVNSASVYTAGSLMETTPDLFDQQFAVNLRAPYFLSKAFAKYCQSGNIINIIDNKIAFNQYQYSAYLLSKKALAELTKLAAIELAPNIRVNGIAPGVTLPLAIRSEDYIAWRIRGIPLQCQGKIDYLLQGLQYILDNDFVTGQILTIDGGESLTNIGQNAENYRGLGGETS</sequence>
<evidence type="ECO:0000256" key="1">
    <source>
        <dbReference type="ARBA" id="ARBA00006484"/>
    </source>
</evidence>
<evidence type="ECO:0000313" key="3">
    <source>
        <dbReference type="EMBL" id="ACK67146.1"/>
    </source>
</evidence>
<accession>B7JY44</accession>
<dbReference type="SUPFAM" id="SSF51735">
    <property type="entry name" value="NAD(P)-binding Rossmann-fold domains"/>
    <property type="match status" value="1"/>
</dbReference>
<dbReference type="Pfam" id="PF00106">
    <property type="entry name" value="adh_short"/>
    <property type="match status" value="1"/>
</dbReference>
<evidence type="ECO:0000256" key="2">
    <source>
        <dbReference type="ARBA" id="ARBA00023002"/>
    </source>
</evidence>
<dbReference type="Gene3D" id="3.40.50.720">
    <property type="entry name" value="NAD(P)-binding Rossmann-like Domain"/>
    <property type="match status" value="1"/>
</dbReference>
<dbReference type="PANTHER" id="PTHR43639">
    <property type="entry name" value="OXIDOREDUCTASE, SHORT-CHAIN DEHYDROGENASE/REDUCTASE FAMILY (AFU_ORTHOLOGUE AFUA_5G02870)"/>
    <property type="match status" value="1"/>
</dbReference>